<dbReference type="AlphaFoldDB" id="A0A9P5YT50"/>
<evidence type="ECO:0000256" key="2">
    <source>
        <dbReference type="SAM" id="SignalP"/>
    </source>
</evidence>
<gene>
    <name evidence="3" type="ORF">BDN70DRAFT_899120</name>
</gene>
<evidence type="ECO:0000313" key="4">
    <source>
        <dbReference type="Proteomes" id="UP000807469"/>
    </source>
</evidence>
<dbReference type="EMBL" id="MU155389">
    <property type="protein sequence ID" value="KAF9474240.1"/>
    <property type="molecule type" value="Genomic_DNA"/>
</dbReference>
<protein>
    <submittedName>
        <fullName evidence="3">Uncharacterized protein</fullName>
    </submittedName>
</protein>
<dbReference type="PANTHER" id="PTHR37487:SF2">
    <property type="entry name" value="EXPRESSED PROTEIN"/>
    <property type="match status" value="1"/>
</dbReference>
<reference evidence="3" key="1">
    <citation type="submission" date="2020-11" db="EMBL/GenBank/DDBJ databases">
        <authorList>
            <consortium name="DOE Joint Genome Institute"/>
            <person name="Ahrendt S."/>
            <person name="Riley R."/>
            <person name="Andreopoulos W."/>
            <person name="Labutti K."/>
            <person name="Pangilinan J."/>
            <person name="Ruiz-Duenas F.J."/>
            <person name="Barrasa J.M."/>
            <person name="Sanchez-Garcia M."/>
            <person name="Camarero S."/>
            <person name="Miyauchi S."/>
            <person name="Serrano A."/>
            <person name="Linde D."/>
            <person name="Babiker R."/>
            <person name="Drula E."/>
            <person name="Ayuso-Fernandez I."/>
            <person name="Pacheco R."/>
            <person name="Padilla G."/>
            <person name="Ferreira P."/>
            <person name="Barriuso J."/>
            <person name="Kellner H."/>
            <person name="Castanera R."/>
            <person name="Alfaro M."/>
            <person name="Ramirez L."/>
            <person name="Pisabarro A.G."/>
            <person name="Kuo A."/>
            <person name="Tritt A."/>
            <person name="Lipzen A."/>
            <person name="He G."/>
            <person name="Yan M."/>
            <person name="Ng V."/>
            <person name="Cullen D."/>
            <person name="Martin F."/>
            <person name="Rosso M.-N."/>
            <person name="Henrissat B."/>
            <person name="Hibbett D."/>
            <person name="Martinez A.T."/>
            <person name="Grigoriev I.V."/>
        </authorList>
    </citation>
    <scope>NUCLEOTIDE SEQUENCE</scope>
    <source>
        <strain evidence="3">CIRM-BRFM 674</strain>
    </source>
</reference>
<proteinExistence type="predicted"/>
<dbReference type="OrthoDB" id="3362246at2759"/>
<organism evidence="3 4">
    <name type="scientific">Pholiota conissans</name>
    <dbReference type="NCBI Taxonomy" id="109636"/>
    <lineage>
        <taxon>Eukaryota</taxon>
        <taxon>Fungi</taxon>
        <taxon>Dikarya</taxon>
        <taxon>Basidiomycota</taxon>
        <taxon>Agaricomycotina</taxon>
        <taxon>Agaricomycetes</taxon>
        <taxon>Agaricomycetidae</taxon>
        <taxon>Agaricales</taxon>
        <taxon>Agaricineae</taxon>
        <taxon>Strophariaceae</taxon>
        <taxon>Pholiota</taxon>
    </lineage>
</organism>
<feature type="chain" id="PRO_5040382205" evidence="2">
    <location>
        <begin position="23"/>
        <end position="197"/>
    </location>
</feature>
<feature type="signal peptide" evidence="2">
    <location>
        <begin position="1"/>
        <end position="22"/>
    </location>
</feature>
<evidence type="ECO:0000256" key="1">
    <source>
        <dbReference type="SAM" id="MobiDB-lite"/>
    </source>
</evidence>
<dbReference type="Proteomes" id="UP000807469">
    <property type="component" value="Unassembled WGS sequence"/>
</dbReference>
<name>A0A9P5YT50_9AGAR</name>
<feature type="compositionally biased region" description="Low complexity" evidence="1">
    <location>
        <begin position="125"/>
        <end position="170"/>
    </location>
</feature>
<dbReference type="PANTHER" id="PTHR37487">
    <property type="entry name" value="CHROMOSOME 1, WHOLE GENOME SHOTGUN SEQUENCE"/>
    <property type="match status" value="1"/>
</dbReference>
<sequence>MKSFFAPIAVVAALASAVSVQAAFTINTPLNVVVCQPALLNWVEGQAPYFLSILPAGQPSAAALVDLGQQTGNSVTWLANLGVGTSAFLNLRDNTGAIAQSGNFIILSGTNTTCVGQAVSTSAGPAAATTSGSSNTSPAATTPAGSTTTGNTVTTGSKTAATTTGSNTAKPTSGAISKNAAAGAAVMIGSAILGLAL</sequence>
<evidence type="ECO:0000313" key="3">
    <source>
        <dbReference type="EMBL" id="KAF9474240.1"/>
    </source>
</evidence>
<accession>A0A9P5YT50</accession>
<feature type="region of interest" description="Disordered" evidence="1">
    <location>
        <begin position="125"/>
        <end position="174"/>
    </location>
</feature>
<keyword evidence="2" id="KW-0732">Signal</keyword>
<keyword evidence="4" id="KW-1185">Reference proteome</keyword>
<comment type="caution">
    <text evidence="3">The sequence shown here is derived from an EMBL/GenBank/DDBJ whole genome shotgun (WGS) entry which is preliminary data.</text>
</comment>